<proteinExistence type="predicted"/>
<evidence type="ECO:0000259" key="7">
    <source>
        <dbReference type="Pfam" id="PF02687"/>
    </source>
</evidence>
<feature type="transmembrane region" description="Helical" evidence="6">
    <location>
        <begin position="21"/>
        <end position="44"/>
    </location>
</feature>
<feature type="transmembrane region" description="Helical" evidence="6">
    <location>
        <begin position="400"/>
        <end position="420"/>
    </location>
</feature>
<evidence type="ECO:0000256" key="4">
    <source>
        <dbReference type="ARBA" id="ARBA00022989"/>
    </source>
</evidence>
<organism evidence="9 10">
    <name type="scientific">Pseudidiomarina aestuarii</name>
    <dbReference type="NCBI Taxonomy" id="624146"/>
    <lineage>
        <taxon>Bacteria</taxon>
        <taxon>Pseudomonadati</taxon>
        <taxon>Pseudomonadota</taxon>
        <taxon>Gammaproteobacteria</taxon>
        <taxon>Alteromonadales</taxon>
        <taxon>Idiomarinaceae</taxon>
        <taxon>Pseudidiomarina</taxon>
    </lineage>
</organism>
<keyword evidence="2" id="KW-1003">Cell membrane</keyword>
<feature type="domain" description="ABC3 transporter permease C-terminal" evidence="7">
    <location>
        <begin position="314"/>
        <end position="428"/>
    </location>
</feature>
<feature type="transmembrane region" description="Helical" evidence="6">
    <location>
        <begin position="355"/>
        <end position="380"/>
    </location>
</feature>
<dbReference type="GO" id="GO:0005886">
    <property type="term" value="C:plasma membrane"/>
    <property type="evidence" value="ECO:0007669"/>
    <property type="project" value="UniProtKB-SubCell"/>
</dbReference>
<dbReference type="GO" id="GO:0022857">
    <property type="term" value="F:transmembrane transporter activity"/>
    <property type="evidence" value="ECO:0007669"/>
    <property type="project" value="TreeGrafter"/>
</dbReference>
<dbReference type="InterPro" id="IPR003838">
    <property type="entry name" value="ABC3_permease_C"/>
</dbReference>
<dbReference type="PANTHER" id="PTHR30572">
    <property type="entry name" value="MEMBRANE COMPONENT OF TRANSPORTER-RELATED"/>
    <property type="match status" value="1"/>
</dbReference>
<sequence>MFSYYVRLALLSLRKNILLTGLMIAAIGLGIGAAMTTITVNYMMSSDPIPQKSERLFHVQLDNWSPNAPYNEPNEPPDQVTWLDATNLLQEGRAFRQAAMGGTSFVIEPSQAEQKPFIASGRATSADFFPMFDVPFLYGRGWTASDDTSQNLVVVLSKATNDQLFGGENSVGETVVMGGRAFQVVGVLNDWQPRPRFYDVSTGPFNDVEEVFVPWSLKEPLELPLNGNNNCWKPVGEETFSAFLRSECVNSQFWVEFEDPQDADNYLAFLNNYVTEQKKLGRFERPLNNRLLDVMDWMEYREVVAEDAIMMMYMAIMFLVVCLLNTVALLLAKFLGRSGEIALRRAVGASRRDLFLQYTVESAMIGIAGGLLGLVLAWFGLQGIGGLYGDMTEGLNELDLTMVGFAIVLAIVSTILAGLYPTWRACSVAPAGQLKSQ</sequence>
<feature type="transmembrane region" description="Helical" evidence="6">
    <location>
        <begin position="310"/>
        <end position="335"/>
    </location>
</feature>
<evidence type="ECO:0000259" key="8">
    <source>
        <dbReference type="Pfam" id="PF12704"/>
    </source>
</evidence>
<feature type="domain" description="MacB-like periplasmic core" evidence="8">
    <location>
        <begin position="20"/>
        <end position="219"/>
    </location>
</feature>
<evidence type="ECO:0000313" key="9">
    <source>
        <dbReference type="EMBL" id="PTB83216.1"/>
    </source>
</evidence>
<keyword evidence="3 6" id="KW-0812">Transmembrane</keyword>
<dbReference type="Proteomes" id="UP000243022">
    <property type="component" value="Unassembled WGS sequence"/>
</dbReference>
<accession>A0A2T4CNT8</accession>
<dbReference type="InterPro" id="IPR025857">
    <property type="entry name" value="MacB_PCD"/>
</dbReference>
<dbReference type="InterPro" id="IPR050250">
    <property type="entry name" value="Macrolide_Exporter_MacB"/>
</dbReference>
<evidence type="ECO:0000256" key="3">
    <source>
        <dbReference type="ARBA" id="ARBA00022692"/>
    </source>
</evidence>
<name>A0A2T4CNT8_9GAMM</name>
<comment type="subcellular location">
    <subcellularLocation>
        <location evidence="1">Cell membrane</location>
        <topology evidence="1">Multi-pass membrane protein</topology>
    </subcellularLocation>
</comment>
<keyword evidence="5 6" id="KW-0472">Membrane</keyword>
<dbReference type="Pfam" id="PF12704">
    <property type="entry name" value="MacB_PCD"/>
    <property type="match status" value="1"/>
</dbReference>
<reference evidence="9 10" key="1">
    <citation type="submission" date="2018-03" db="EMBL/GenBank/DDBJ databases">
        <title>Cross-interface Injection: A General Nanoliter Liquid Handling Method Applied to Single Cells Genome Amplification Automated Nanoliter Liquid Handling Applied to Single Cell Multiple Displacement Amplification.</title>
        <authorList>
            <person name="Yun J."/>
            <person name="Xu P."/>
            <person name="Xu J."/>
            <person name="Dai X."/>
            <person name="Wang Y."/>
            <person name="Zheng X."/>
            <person name="Cao C."/>
            <person name="Yi Q."/>
            <person name="Zhu Y."/>
            <person name="Wang L."/>
            <person name="Dong Z."/>
            <person name="Huang Y."/>
            <person name="Huang L."/>
            <person name="Du W."/>
        </authorList>
    </citation>
    <scope>NUCLEOTIDE SEQUENCE [LARGE SCALE GENOMIC DNA]</scope>
    <source>
        <strain evidence="9 10">Z-E1-2</strain>
    </source>
</reference>
<evidence type="ECO:0000256" key="6">
    <source>
        <dbReference type="SAM" id="Phobius"/>
    </source>
</evidence>
<evidence type="ECO:0000313" key="10">
    <source>
        <dbReference type="Proteomes" id="UP000243022"/>
    </source>
</evidence>
<keyword evidence="4 6" id="KW-1133">Transmembrane helix</keyword>
<evidence type="ECO:0000256" key="5">
    <source>
        <dbReference type="ARBA" id="ARBA00023136"/>
    </source>
</evidence>
<evidence type="ECO:0000256" key="1">
    <source>
        <dbReference type="ARBA" id="ARBA00004651"/>
    </source>
</evidence>
<gene>
    <name evidence="9" type="ORF">C9986_00565</name>
</gene>
<protein>
    <submittedName>
        <fullName evidence="9">ABC transporter substrate-binding protein</fullName>
    </submittedName>
</protein>
<dbReference type="AlphaFoldDB" id="A0A2T4CNT8"/>
<dbReference type="Pfam" id="PF02687">
    <property type="entry name" value="FtsX"/>
    <property type="match status" value="1"/>
</dbReference>
<comment type="caution">
    <text evidence="9">The sequence shown here is derived from an EMBL/GenBank/DDBJ whole genome shotgun (WGS) entry which is preliminary data.</text>
</comment>
<dbReference type="EMBL" id="PYVS01000005">
    <property type="protein sequence ID" value="PTB83216.1"/>
    <property type="molecule type" value="Genomic_DNA"/>
</dbReference>
<dbReference type="PANTHER" id="PTHR30572:SF18">
    <property type="entry name" value="ABC-TYPE MACROLIDE FAMILY EXPORT SYSTEM PERMEASE COMPONENT 2"/>
    <property type="match status" value="1"/>
</dbReference>
<evidence type="ECO:0000256" key="2">
    <source>
        <dbReference type="ARBA" id="ARBA00022475"/>
    </source>
</evidence>